<organism evidence="9 10">
    <name type="scientific">Candidatus Anaerotruncus excrementipullorum</name>
    <dbReference type="NCBI Taxonomy" id="2838465"/>
    <lineage>
        <taxon>Bacteria</taxon>
        <taxon>Bacillati</taxon>
        <taxon>Bacillota</taxon>
        <taxon>Clostridia</taxon>
        <taxon>Eubacteriales</taxon>
        <taxon>Oscillospiraceae</taxon>
        <taxon>Anaerotruncus</taxon>
    </lineage>
</organism>
<feature type="transmembrane region" description="Helical" evidence="7">
    <location>
        <begin position="781"/>
        <end position="798"/>
    </location>
</feature>
<evidence type="ECO:0000256" key="4">
    <source>
        <dbReference type="ARBA" id="ARBA00022692"/>
    </source>
</evidence>
<dbReference type="Pfam" id="PF07690">
    <property type="entry name" value="MFS_1"/>
    <property type="match status" value="1"/>
</dbReference>
<dbReference type="PROSITE" id="PS50850">
    <property type="entry name" value="MFS"/>
    <property type="match status" value="1"/>
</dbReference>
<feature type="transmembrane region" description="Helical" evidence="7">
    <location>
        <begin position="678"/>
        <end position="698"/>
    </location>
</feature>
<dbReference type="InterPro" id="IPR050171">
    <property type="entry name" value="MFS_Transporters"/>
</dbReference>
<dbReference type="InterPro" id="IPR036259">
    <property type="entry name" value="MFS_trans_sf"/>
</dbReference>
<evidence type="ECO:0000256" key="5">
    <source>
        <dbReference type="ARBA" id="ARBA00022989"/>
    </source>
</evidence>
<evidence type="ECO:0000256" key="7">
    <source>
        <dbReference type="SAM" id="Phobius"/>
    </source>
</evidence>
<feature type="domain" description="Major facilitator superfamily (MFS) profile" evidence="8">
    <location>
        <begin position="580"/>
        <end position="962"/>
    </location>
</feature>
<proteinExistence type="predicted"/>
<feature type="transmembrane region" description="Helical" evidence="7">
    <location>
        <begin position="871"/>
        <end position="889"/>
    </location>
</feature>
<feature type="transmembrane region" description="Helical" evidence="7">
    <location>
        <begin position="622"/>
        <end position="640"/>
    </location>
</feature>
<evidence type="ECO:0000256" key="6">
    <source>
        <dbReference type="ARBA" id="ARBA00023136"/>
    </source>
</evidence>
<feature type="transmembrane region" description="Helical" evidence="7">
    <location>
        <begin position="536"/>
        <end position="557"/>
    </location>
</feature>
<keyword evidence="2" id="KW-0813">Transport</keyword>
<dbReference type="SUPFAM" id="SSF63829">
    <property type="entry name" value="Calcium-dependent phosphotriesterase"/>
    <property type="match status" value="1"/>
</dbReference>
<dbReference type="InterPro" id="IPR011701">
    <property type="entry name" value="MFS"/>
</dbReference>
<gene>
    <name evidence="9" type="ORF">H9736_02785</name>
</gene>
<feature type="transmembrane region" description="Helical" evidence="7">
    <location>
        <begin position="737"/>
        <end position="755"/>
    </location>
</feature>
<comment type="caution">
    <text evidence="9">The sequence shown here is derived from an EMBL/GenBank/DDBJ whole genome shotgun (WGS) entry which is preliminary data.</text>
</comment>
<dbReference type="Proteomes" id="UP000886800">
    <property type="component" value="Unassembled WGS sequence"/>
</dbReference>
<evidence type="ECO:0000256" key="1">
    <source>
        <dbReference type="ARBA" id="ARBA00004651"/>
    </source>
</evidence>
<keyword evidence="6 7" id="KW-0472">Membrane</keyword>
<dbReference type="EMBL" id="DXES01000057">
    <property type="protein sequence ID" value="HIX65153.1"/>
    <property type="molecule type" value="Genomic_DNA"/>
</dbReference>
<feature type="transmembrane region" description="Helical" evidence="7">
    <location>
        <begin position="652"/>
        <end position="672"/>
    </location>
</feature>
<feature type="transmembrane region" description="Helical" evidence="7">
    <location>
        <begin position="939"/>
        <end position="958"/>
    </location>
</feature>
<reference evidence="9" key="1">
    <citation type="journal article" date="2021" name="PeerJ">
        <title>Extensive microbial diversity within the chicken gut microbiome revealed by metagenomics and culture.</title>
        <authorList>
            <person name="Gilroy R."/>
            <person name="Ravi A."/>
            <person name="Getino M."/>
            <person name="Pursley I."/>
            <person name="Horton D.L."/>
            <person name="Alikhan N.F."/>
            <person name="Baker D."/>
            <person name="Gharbi K."/>
            <person name="Hall N."/>
            <person name="Watson M."/>
            <person name="Adriaenssens E.M."/>
            <person name="Foster-Nyarko E."/>
            <person name="Jarju S."/>
            <person name="Secka A."/>
            <person name="Antonio M."/>
            <person name="Oren A."/>
            <person name="Chaudhuri R.R."/>
            <person name="La Ragione R."/>
            <person name="Hildebrand F."/>
            <person name="Pallen M.J."/>
        </authorList>
    </citation>
    <scope>NUCLEOTIDE SEQUENCE</scope>
    <source>
        <strain evidence="9">CHK188-5543</strain>
    </source>
</reference>
<dbReference type="PANTHER" id="PTHR23517">
    <property type="entry name" value="RESISTANCE PROTEIN MDTM, PUTATIVE-RELATED-RELATED"/>
    <property type="match status" value="1"/>
</dbReference>
<dbReference type="SUPFAM" id="SSF103473">
    <property type="entry name" value="MFS general substrate transporter"/>
    <property type="match status" value="1"/>
</dbReference>
<sequence length="976" mass="105570">MKRATRFKWAVGIAIAGVLLLAVCYLCRGQFTASPFSTTYTFDGPSGVYPGASGRVYVIDQGKTSVLITDGAGTLLGTIPGGADSDTHPYYASLVEEGSDGSIYLADVRYSGQGTRISQERIFRYDASGENPTCVYLLDYSESGSYPMQYGNIQSLQELDGRLVFTLKTGEGLAVCSLDPDTGALERQDYPLPGQYFSDSAVDPETLRPVFTNRLGQVCGVDANGQVQVYLDEGRTSWMLCTQPGEVYYTDMAANEVLRYDLATGAQESILTAGDILYAVEVQDGRVYATDYIGYYVLEDGAVEYVDTLAYSQPAMRSALWAALILGGVLVALSVCLLLGYIVVKNHRSVLFQRILIVLVVSLSISIMVSYITISRMVQNQNDVVMEQMNLFADILTDETDLEAFQRIDSIDDYRNEDYLKVKEPLDRLTDKTYDNDLNYYYILYTHDEGTIYVVMDYEETAVTRHPVYAWGEPGYTDVFTSGQPVEFVADLSSYGAWSFVLKPVFDEAGNVGAVLEVGANFDSQAQQNRDLAMDVAMTVVSMTVVLLMFIIEAIIYAEYQDKKSRSAAGGIPTTLRFPLRAMAFLAFLADCMQDPFVSILANDLYEPLFGIPQSVGAALPLSAQVLFAALSAFVCGSVVRRAGVRRMLSCGFLMEIAGFLTCGISGQYLGLLVGKSVIGIGAGAILVSLNSVAASGADEEETSAAFTAVNAGTLSGITVGAGIGSIILGLSNFSTVYYAGAAFLAVGLLLALFGEDYHEPVQARERGSITVFRFLASRRVWSFLLLMLMPFLIAISYREYFFPLYAAEMGITEADIGQIYLLCGLLVIYLGPVLTKTLIGLLGGKWTTVVASGLMIIATLLFAFVPTMPAALIGVLLLSVAISFGYAAQSSYYAGIPQIQQYGSSRAMGVYSLFDNSGQTLGPVVYGVALMFGYQRGILVIGAALLALLVLFLIVNLGGQKVPSNTKEETSHAAL</sequence>
<feature type="transmembrane region" description="Helical" evidence="7">
    <location>
        <begin position="818"/>
        <end position="835"/>
    </location>
</feature>
<feature type="transmembrane region" description="Helical" evidence="7">
    <location>
        <begin position="578"/>
        <end position="602"/>
    </location>
</feature>
<name>A0A9D1WQ46_9FIRM</name>
<evidence type="ECO:0000256" key="3">
    <source>
        <dbReference type="ARBA" id="ARBA00022475"/>
    </source>
</evidence>
<feature type="transmembrane region" description="Helical" evidence="7">
    <location>
        <begin position="355"/>
        <end position="374"/>
    </location>
</feature>
<dbReference type="PANTHER" id="PTHR23517:SF3">
    <property type="entry name" value="INTEGRAL MEMBRANE TRANSPORT PROTEIN"/>
    <property type="match status" value="1"/>
</dbReference>
<reference evidence="9" key="2">
    <citation type="submission" date="2021-04" db="EMBL/GenBank/DDBJ databases">
        <authorList>
            <person name="Gilroy R."/>
        </authorList>
    </citation>
    <scope>NUCLEOTIDE SEQUENCE</scope>
    <source>
        <strain evidence="9">CHK188-5543</strain>
    </source>
</reference>
<feature type="transmembrane region" description="Helical" evidence="7">
    <location>
        <begin position="910"/>
        <end position="933"/>
    </location>
</feature>
<keyword evidence="4 7" id="KW-0812">Transmembrane</keyword>
<keyword evidence="5 7" id="KW-1133">Transmembrane helix</keyword>
<evidence type="ECO:0000313" key="9">
    <source>
        <dbReference type="EMBL" id="HIX65153.1"/>
    </source>
</evidence>
<dbReference type="InterPro" id="IPR015943">
    <property type="entry name" value="WD40/YVTN_repeat-like_dom_sf"/>
</dbReference>
<comment type="subcellular location">
    <subcellularLocation>
        <location evidence="1">Cell membrane</location>
        <topology evidence="1">Multi-pass membrane protein</topology>
    </subcellularLocation>
</comment>
<feature type="transmembrane region" description="Helical" evidence="7">
    <location>
        <begin position="710"/>
        <end position="731"/>
    </location>
</feature>
<feature type="transmembrane region" description="Helical" evidence="7">
    <location>
        <begin position="319"/>
        <end position="343"/>
    </location>
</feature>
<dbReference type="GO" id="GO:0022857">
    <property type="term" value="F:transmembrane transporter activity"/>
    <property type="evidence" value="ECO:0007669"/>
    <property type="project" value="InterPro"/>
</dbReference>
<evidence type="ECO:0000313" key="10">
    <source>
        <dbReference type="Proteomes" id="UP000886800"/>
    </source>
</evidence>
<dbReference type="Gene3D" id="1.20.1250.20">
    <property type="entry name" value="MFS general substrate transporter like domains"/>
    <property type="match status" value="1"/>
</dbReference>
<feature type="transmembrane region" description="Helical" evidence="7">
    <location>
        <begin position="847"/>
        <end position="865"/>
    </location>
</feature>
<evidence type="ECO:0000256" key="2">
    <source>
        <dbReference type="ARBA" id="ARBA00022448"/>
    </source>
</evidence>
<dbReference type="GO" id="GO:0005886">
    <property type="term" value="C:plasma membrane"/>
    <property type="evidence" value="ECO:0007669"/>
    <property type="project" value="UniProtKB-SubCell"/>
</dbReference>
<dbReference type="Gene3D" id="2.130.10.10">
    <property type="entry name" value="YVTN repeat-like/Quinoprotein amine dehydrogenase"/>
    <property type="match status" value="1"/>
</dbReference>
<accession>A0A9D1WQ46</accession>
<protein>
    <submittedName>
        <fullName evidence="9">MFS transporter</fullName>
    </submittedName>
</protein>
<dbReference type="AlphaFoldDB" id="A0A9D1WQ46"/>
<evidence type="ECO:0000259" key="8">
    <source>
        <dbReference type="PROSITE" id="PS50850"/>
    </source>
</evidence>
<keyword evidence="3" id="KW-1003">Cell membrane</keyword>
<dbReference type="InterPro" id="IPR020846">
    <property type="entry name" value="MFS_dom"/>
</dbReference>